<dbReference type="InterPro" id="IPR023828">
    <property type="entry name" value="Peptidase_S8_Ser-AS"/>
</dbReference>
<evidence type="ECO:0000259" key="21">
    <source>
        <dbReference type="PROSITE" id="PS51829"/>
    </source>
</evidence>
<keyword evidence="4" id="KW-0964">Secreted</keyword>
<evidence type="ECO:0000313" key="23">
    <source>
        <dbReference type="Proteomes" id="UP000023623"/>
    </source>
</evidence>
<keyword evidence="8 17" id="KW-0378">Hydrolase</keyword>
<keyword evidence="10" id="KW-0106">Calcium</keyword>
<dbReference type="PROSITE" id="PS00137">
    <property type="entry name" value="SUBTILASE_HIS"/>
    <property type="match status" value="1"/>
</dbReference>
<feature type="region of interest" description="Disordered" evidence="18">
    <location>
        <begin position="628"/>
        <end position="711"/>
    </location>
</feature>
<comment type="subcellular location">
    <subcellularLocation>
        <location evidence="1">Membrane</location>
    </subcellularLocation>
    <subcellularLocation>
        <location evidence="2">Secreted</location>
    </subcellularLocation>
</comment>
<accession>A0A022Y5M0</accession>
<dbReference type="GO" id="GO:0000139">
    <property type="term" value="C:Golgi membrane"/>
    <property type="evidence" value="ECO:0007669"/>
    <property type="project" value="TreeGrafter"/>
</dbReference>
<evidence type="ECO:0000256" key="20">
    <source>
        <dbReference type="SAM" id="SignalP"/>
    </source>
</evidence>
<dbReference type="PROSITE" id="PS51892">
    <property type="entry name" value="SUBTILASE"/>
    <property type="match status" value="1"/>
</dbReference>
<dbReference type="FunFam" id="3.40.50.200:FF:000005">
    <property type="entry name" value="Proprotein convertase subtilisin/kexin type 7"/>
    <property type="match status" value="1"/>
</dbReference>
<evidence type="ECO:0000256" key="9">
    <source>
        <dbReference type="ARBA" id="ARBA00022825"/>
    </source>
</evidence>
<dbReference type="InterPro" id="IPR036852">
    <property type="entry name" value="Peptidase_S8/S53_dom_sf"/>
</dbReference>
<feature type="active site" description="Charge relay system" evidence="16 17">
    <location>
        <position position="411"/>
    </location>
</feature>
<evidence type="ECO:0000256" key="13">
    <source>
        <dbReference type="ARBA" id="ARBA00023136"/>
    </source>
</evidence>
<evidence type="ECO:0000256" key="10">
    <source>
        <dbReference type="ARBA" id="ARBA00022837"/>
    </source>
</evidence>
<evidence type="ECO:0000256" key="12">
    <source>
        <dbReference type="ARBA" id="ARBA00023026"/>
    </source>
</evidence>
<dbReference type="PANTHER" id="PTHR42884:SF14">
    <property type="entry name" value="NEUROENDOCRINE CONVERTASE 1"/>
    <property type="match status" value="1"/>
</dbReference>
<dbReference type="HOGENOM" id="CLU_002976_2_1_1"/>
<keyword evidence="23" id="KW-1185">Reference proteome</keyword>
<evidence type="ECO:0000256" key="6">
    <source>
        <dbReference type="ARBA" id="ARBA00022692"/>
    </source>
</evidence>
<dbReference type="GO" id="GO:0005576">
    <property type="term" value="C:extracellular region"/>
    <property type="evidence" value="ECO:0007669"/>
    <property type="project" value="UniProtKB-SubCell"/>
</dbReference>
<evidence type="ECO:0000256" key="14">
    <source>
        <dbReference type="ARBA" id="ARBA00023145"/>
    </source>
</evidence>
<dbReference type="InterPro" id="IPR015500">
    <property type="entry name" value="Peptidase_S8_subtilisin-rel"/>
</dbReference>
<feature type="signal peptide" evidence="20">
    <location>
        <begin position="1"/>
        <end position="21"/>
    </location>
</feature>
<keyword evidence="15" id="KW-0325">Glycoprotein</keyword>
<dbReference type="AlphaFoldDB" id="A0A022Y5M0"/>
<keyword evidence="11 19" id="KW-1133">Transmembrane helix</keyword>
<organism evidence="22 23">
    <name type="scientific">Trichophyton soudanense CBS 452.61</name>
    <dbReference type="NCBI Taxonomy" id="1215331"/>
    <lineage>
        <taxon>Eukaryota</taxon>
        <taxon>Fungi</taxon>
        <taxon>Dikarya</taxon>
        <taxon>Ascomycota</taxon>
        <taxon>Pezizomycotina</taxon>
        <taxon>Eurotiomycetes</taxon>
        <taxon>Eurotiomycetidae</taxon>
        <taxon>Onygenales</taxon>
        <taxon>Arthrodermataceae</taxon>
        <taxon>Trichophyton</taxon>
    </lineage>
</organism>
<dbReference type="Pfam" id="PF00082">
    <property type="entry name" value="Peptidase_S8"/>
    <property type="match status" value="1"/>
</dbReference>
<feature type="domain" description="P/Homo B" evidence="21">
    <location>
        <begin position="487"/>
        <end position="622"/>
    </location>
</feature>
<evidence type="ECO:0000256" key="17">
    <source>
        <dbReference type="PROSITE-ProRule" id="PRU01240"/>
    </source>
</evidence>
<feature type="active site" description="Charge relay system" evidence="16 17">
    <location>
        <position position="239"/>
    </location>
</feature>
<dbReference type="InterPro" id="IPR000209">
    <property type="entry name" value="Peptidase_S8/S53_dom"/>
</dbReference>
<keyword evidence="5 17" id="KW-0645">Protease</keyword>
<keyword evidence="14" id="KW-0865">Zymogen</keyword>
<dbReference type="GO" id="GO:0016485">
    <property type="term" value="P:protein processing"/>
    <property type="evidence" value="ECO:0007669"/>
    <property type="project" value="TreeGrafter"/>
</dbReference>
<evidence type="ECO:0000256" key="19">
    <source>
        <dbReference type="SAM" id="Phobius"/>
    </source>
</evidence>
<dbReference type="FunFam" id="2.60.120.260:FF:000026">
    <property type="entry name" value="proprotein convertase subtilisin/kexin type 7"/>
    <property type="match status" value="1"/>
</dbReference>
<keyword evidence="7 20" id="KW-0732">Signal</keyword>
<evidence type="ECO:0000256" key="15">
    <source>
        <dbReference type="ARBA" id="ARBA00023180"/>
    </source>
</evidence>
<evidence type="ECO:0000256" key="5">
    <source>
        <dbReference type="ARBA" id="ARBA00022670"/>
    </source>
</evidence>
<dbReference type="InterPro" id="IPR008979">
    <property type="entry name" value="Galactose-bd-like_sf"/>
</dbReference>
<feature type="active site" description="Charge relay system" evidence="16 17">
    <location>
        <position position="201"/>
    </location>
</feature>
<gene>
    <name evidence="22" type="ORF">H105_01093</name>
</gene>
<evidence type="ECO:0000256" key="2">
    <source>
        <dbReference type="ARBA" id="ARBA00004613"/>
    </source>
</evidence>
<keyword evidence="13 19" id="KW-0472">Membrane</keyword>
<evidence type="ECO:0000313" key="22">
    <source>
        <dbReference type="EMBL" id="EZF77816.1"/>
    </source>
</evidence>
<dbReference type="GO" id="GO:0007323">
    <property type="term" value="P:peptide pheromone maturation"/>
    <property type="evidence" value="ECO:0007669"/>
    <property type="project" value="UniProtKB-ARBA"/>
</dbReference>
<dbReference type="PRINTS" id="PR00723">
    <property type="entry name" value="SUBTILISIN"/>
</dbReference>
<feature type="compositionally biased region" description="Low complexity" evidence="18">
    <location>
        <begin position="677"/>
        <end position="706"/>
    </location>
</feature>
<dbReference type="EMBL" id="KK208741">
    <property type="protein sequence ID" value="EZF77816.1"/>
    <property type="molecule type" value="Genomic_DNA"/>
</dbReference>
<dbReference type="Gene3D" id="2.60.120.260">
    <property type="entry name" value="Galactose-binding domain-like"/>
    <property type="match status" value="1"/>
</dbReference>
<dbReference type="OrthoDB" id="300641at2759"/>
<evidence type="ECO:0000256" key="1">
    <source>
        <dbReference type="ARBA" id="ARBA00004370"/>
    </source>
</evidence>
<protein>
    <recommendedName>
        <fullName evidence="21">P/Homo B domain-containing protein</fullName>
    </recommendedName>
</protein>
<dbReference type="Gene3D" id="3.40.50.200">
    <property type="entry name" value="Peptidase S8/S53 domain"/>
    <property type="match status" value="1"/>
</dbReference>
<dbReference type="PROSITE" id="PS51829">
    <property type="entry name" value="P_HOMO_B"/>
    <property type="match status" value="1"/>
</dbReference>
<evidence type="ECO:0000256" key="16">
    <source>
        <dbReference type="PIRSR" id="PIRSR615500-1"/>
    </source>
</evidence>
<dbReference type="InterPro" id="IPR034182">
    <property type="entry name" value="Kexin/furin"/>
</dbReference>
<dbReference type="GO" id="GO:0005802">
    <property type="term" value="C:trans-Golgi network"/>
    <property type="evidence" value="ECO:0007669"/>
    <property type="project" value="TreeGrafter"/>
</dbReference>
<reference evidence="22 23" key="1">
    <citation type="submission" date="2014-02" db="EMBL/GenBank/DDBJ databases">
        <title>The Genome Sequence of Trichophyton rubrum (morphotype soudanense) CBS 452.61.</title>
        <authorList>
            <consortium name="The Broad Institute Genomics Platform"/>
            <person name="Cuomo C.A."/>
            <person name="White T.C."/>
            <person name="Graser Y."/>
            <person name="Martinez-Rossi N."/>
            <person name="Heitman J."/>
            <person name="Young S.K."/>
            <person name="Zeng Q."/>
            <person name="Gargeya S."/>
            <person name="Abouelleil A."/>
            <person name="Alvarado L."/>
            <person name="Chapman S.B."/>
            <person name="Gainer-Dewar J."/>
            <person name="Goldberg J."/>
            <person name="Griggs A."/>
            <person name="Gujja S."/>
            <person name="Hansen M."/>
            <person name="Howarth C."/>
            <person name="Imamovic A."/>
            <person name="Larimer J."/>
            <person name="Martinez D."/>
            <person name="Murphy C."/>
            <person name="Pearson M.D."/>
            <person name="Persinoti G."/>
            <person name="Poon T."/>
            <person name="Priest M."/>
            <person name="Roberts A.D."/>
            <person name="Saif S."/>
            <person name="Shea T.D."/>
            <person name="Sykes S.N."/>
            <person name="Wortman J."/>
            <person name="Nusbaum C."/>
            <person name="Birren B."/>
        </authorList>
    </citation>
    <scope>NUCLEOTIDE SEQUENCE [LARGE SCALE GENOMIC DNA]</scope>
    <source>
        <strain evidence="22 23">CBS 452.61</strain>
    </source>
</reference>
<feature type="region of interest" description="Disordered" evidence="18">
    <location>
        <begin position="124"/>
        <end position="149"/>
    </location>
</feature>
<dbReference type="GO" id="GO:0004252">
    <property type="term" value="F:serine-type endopeptidase activity"/>
    <property type="evidence" value="ECO:0007669"/>
    <property type="project" value="UniProtKB-UniRule"/>
</dbReference>
<dbReference type="PROSITE" id="PS00138">
    <property type="entry name" value="SUBTILASE_SER"/>
    <property type="match status" value="1"/>
</dbReference>
<evidence type="ECO:0000256" key="18">
    <source>
        <dbReference type="SAM" id="MobiDB-lite"/>
    </source>
</evidence>
<dbReference type="Pfam" id="PF01483">
    <property type="entry name" value="P_proprotein"/>
    <property type="match status" value="1"/>
</dbReference>
<dbReference type="InterPro" id="IPR002884">
    <property type="entry name" value="P_dom"/>
</dbReference>
<name>A0A022Y5M0_TRISD</name>
<feature type="chain" id="PRO_5001509543" description="P/Homo B domain-containing protein" evidence="20">
    <location>
        <begin position="22"/>
        <end position="846"/>
    </location>
</feature>
<keyword evidence="12" id="KW-0843">Virulence</keyword>
<evidence type="ECO:0000256" key="8">
    <source>
        <dbReference type="ARBA" id="ARBA00022801"/>
    </source>
</evidence>
<dbReference type="SUPFAM" id="SSF52743">
    <property type="entry name" value="Subtilisin-like"/>
    <property type="match status" value="1"/>
</dbReference>
<proteinExistence type="inferred from homology"/>
<dbReference type="SUPFAM" id="SSF49785">
    <property type="entry name" value="Galactose-binding domain-like"/>
    <property type="match status" value="1"/>
</dbReference>
<feature type="compositionally biased region" description="Polar residues" evidence="18">
    <location>
        <begin position="651"/>
        <end position="661"/>
    </location>
</feature>
<evidence type="ECO:0000256" key="4">
    <source>
        <dbReference type="ARBA" id="ARBA00022525"/>
    </source>
</evidence>
<feature type="transmembrane region" description="Helical" evidence="19">
    <location>
        <begin position="729"/>
        <end position="751"/>
    </location>
</feature>
<comment type="similarity">
    <text evidence="3">Belongs to the peptidase S8 family. Furin subfamily.</text>
</comment>
<dbReference type="CDD" id="cd04059">
    <property type="entry name" value="Peptidases_S8_Protein_convertases_Kexins_Furin-like"/>
    <property type="match status" value="1"/>
</dbReference>
<feature type="compositionally biased region" description="Acidic residues" evidence="18">
    <location>
        <begin position="802"/>
        <end position="830"/>
    </location>
</feature>
<sequence>MKLRNIFRLMALLVGAGAVDAALYRRDYDALDYFAVHLHSSVSPAQVEELLGARHEGQIGELDGHHTFSIKKDRGVDLDGILEDLKRRSLRRRSLEVRGEPAGTDGLDGILWSEKLVPRKRLHKRVPPPPLELSQRIPEKTPNPAAQSRQGEIANALAIRDPLFKEQWHLFNAFTPGNDLNVTGLWLEGITGKGSISAIVDDGLDMYSNDLKDNYFAKGSYDFNEMKAEPRPMLDDDKHGTRCAGEVAAVHNNACGVGVAYDSKVAGIRILSKYINDADEAEAVNYGFQDNQIYSCSWGPIDDGMTMDAPGLLVRRAIANGVQKGRGGKGSVFVFAAGNGAGHDDNCNFDGYTNSIFSITVGSVDWNNQHPYYSESCSAQLVVTYSSGSGGYIHTTDVGADTCSGSHGGTSAAGPLVVGVMALALQVRPELTWRDLQYILVETAVPLNETSDGWQTTSIGKKFSHDFGYGKVDAYSTVHLAKTWKLVKPQAWFHSPWLKVYHNIPQGEKGVSTAFDISPEMLKAHNLERVEHVTVTMNVNHTRRGDLSVELRSPSGVISHLSTARAQDSERAGYVDWTFMSVAHWGEKGTGVWTVIVKDTVVNDHNGTFLDWRLTLWGESIDPKIQKLHPLPDAHDHDHDTAIPAPHVGTASVQPGPTKTSPPFRPTDHIDRPARPKPTSSKKPTPTTTTTATNTSTATAASAPSTGASGENFLPSPFPTFGVSKYTQIWIYGSIALIIVFCTALGVYFWIQRRKRLRNDRNEYEFEMVAEEDEGFPLSGAGARGKKSTRRGGELYDAFAGDSDDEDPLFSSEEDDSNEYADAAEDDDSYHDEGPEVTPPESTTKS</sequence>
<evidence type="ECO:0000256" key="3">
    <source>
        <dbReference type="ARBA" id="ARBA00005325"/>
    </source>
</evidence>
<evidence type="ECO:0000256" key="7">
    <source>
        <dbReference type="ARBA" id="ARBA00022729"/>
    </source>
</evidence>
<feature type="compositionally biased region" description="Basic and acidic residues" evidence="18">
    <location>
        <begin position="628"/>
        <end position="641"/>
    </location>
</feature>
<dbReference type="Proteomes" id="UP000023623">
    <property type="component" value="Unassembled WGS sequence"/>
</dbReference>
<dbReference type="InterPro" id="IPR022398">
    <property type="entry name" value="Peptidase_S8_His-AS"/>
</dbReference>
<dbReference type="PANTHER" id="PTHR42884">
    <property type="entry name" value="PROPROTEIN CONVERTASE SUBTILISIN/KEXIN-RELATED"/>
    <property type="match status" value="1"/>
</dbReference>
<evidence type="ECO:0000256" key="11">
    <source>
        <dbReference type="ARBA" id="ARBA00022989"/>
    </source>
</evidence>
<keyword evidence="9 17" id="KW-0720">Serine protease</keyword>
<feature type="region of interest" description="Disordered" evidence="18">
    <location>
        <begin position="776"/>
        <end position="846"/>
    </location>
</feature>
<keyword evidence="6 19" id="KW-0812">Transmembrane</keyword>